<name>A0A267DVR7_9PLAT</name>
<feature type="domain" description="C-type lectin" evidence="1">
    <location>
        <begin position="51"/>
        <end position="145"/>
    </location>
</feature>
<proteinExistence type="predicted"/>
<dbReference type="InterPro" id="IPR016186">
    <property type="entry name" value="C-type_lectin-like/link_sf"/>
</dbReference>
<dbReference type="Gene3D" id="3.10.100.10">
    <property type="entry name" value="Mannose-Binding Protein A, subunit A"/>
    <property type="match status" value="1"/>
</dbReference>
<sequence length="145" mass="15988">MTNQTSCLYRCQTVPVAWNICLLTKRIPELNSHGRMPIISARNTGAMLAKLASIGSMNESKAVFTFLKQFSADKVWLGASTSLSPVANAYSAWSDGSPMRFADFIPLDNPPDQSVDLAKSLCVAMETRPDSKYPGQFWSMDCNTR</sequence>
<dbReference type="SUPFAM" id="SSF56436">
    <property type="entry name" value="C-type lectin-like"/>
    <property type="match status" value="1"/>
</dbReference>
<dbReference type="AlphaFoldDB" id="A0A267DVR7"/>
<dbReference type="PROSITE" id="PS50041">
    <property type="entry name" value="C_TYPE_LECTIN_2"/>
    <property type="match status" value="1"/>
</dbReference>
<protein>
    <recommendedName>
        <fullName evidence="1">C-type lectin domain-containing protein</fullName>
    </recommendedName>
</protein>
<dbReference type="EMBL" id="NIVC01003201">
    <property type="protein sequence ID" value="PAA52679.1"/>
    <property type="molecule type" value="Genomic_DNA"/>
</dbReference>
<organism evidence="2 3">
    <name type="scientific">Macrostomum lignano</name>
    <dbReference type="NCBI Taxonomy" id="282301"/>
    <lineage>
        <taxon>Eukaryota</taxon>
        <taxon>Metazoa</taxon>
        <taxon>Spiralia</taxon>
        <taxon>Lophotrochozoa</taxon>
        <taxon>Platyhelminthes</taxon>
        <taxon>Rhabditophora</taxon>
        <taxon>Macrostomorpha</taxon>
        <taxon>Macrostomida</taxon>
        <taxon>Macrostomidae</taxon>
        <taxon>Macrostomum</taxon>
    </lineage>
</organism>
<accession>A0A267DVR7</accession>
<evidence type="ECO:0000313" key="2">
    <source>
        <dbReference type="EMBL" id="PAA52679.1"/>
    </source>
</evidence>
<reference evidence="2 3" key="1">
    <citation type="submission" date="2017-06" db="EMBL/GenBank/DDBJ databases">
        <title>A platform for efficient transgenesis in Macrostomum lignano, a flatworm model organism for stem cell research.</title>
        <authorList>
            <person name="Berezikov E."/>
        </authorList>
    </citation>
    <scope>NUCLEOTIDE SEQUENCE [LARGE SCALE GENOMIC DNA]</scope>
    <source>
        <strain evidence="2">DV1</strain>
        <tissue evidence="2">Whole organism</tissue>
    </source>
</reference>
<dbReference type="CDD" id="cd00037">
    <property type="entry name" value="CLECT"/>
    <property type="match status" value="1"/>
</dbReference>
<gene>
    <name evidence="2" type="ORF">BOX15_Mlig019801g2</name>
</gene>
<keyword evidence="3" id="KW-1185">Reference proteome</keyword>
<feature type="non-terminal residue" evidence="2">
    <location>
        <position position="145"/>
    </location>
</feature>
<evidence type="ECO:0000313" key="3">
    <source>
        <dbReference type="Proteomes" id="UP000215902"/>
    </source>
</evidence>
<dbReference type="Proteomes" id="UP000215902">
    <property type="component" value="Unassembled WGS sequence"/>
</dbReference>
<evidence type="ECO:0000259" key="1">
    <source>
        <dbReference type="PROSITE" id="PS50041"/>
    </source>
</evidence>
<dbReference type="InterPro" id="IPR001304">
    <property type="entry name" value="C-type_lectin-like"/>
</dbReference>
<dbReference type="InterPro" id="IPR016187">
    <property type="entry name" value="CTDL_fold"/>
</dbReference>
<comment type="caution">
    <text evidence="2">The sequence shown here is derived from an EMBL/GenBank/DDBJ whole genome shotgun (WGS) entry which is preliminary data.</text>
</comment>